<feature type="domain" description="GPI ethanolamine phosphate transferase 2 C-terminal" evidence="2">
    <location>
        <begin position="25"/>
        <end position="63"/>
    </location>
</feature>
<dbReference type="HOGENOM" id="CLU_2431488_0_0_1"/>
<dbReference type="PANTHER" id="PTHR23072">
    <property type="entry name" value="PHOSPHATIDYLINOSITOL GLYCAN-RELATED"/>
    <property type="match status" value="1"/>
</dbReference>
<keyword evidence="4" id="KW-1185">Reference proteome</keyword>
<dbReference type="AlphaFoldDB" id="D7TYF1"/>
<proteinExistence type="predicted"/>
<sequence>MMIGCPCLVPLCLNSVLLTAYTVVLLLMRNHLFVWSVFSPKYLYVCATTVCVYVGVFVVAVTGFYTCLVFAMRRKRQDPFSNEMGKSLIGE</sequence>
<dbReference type="STRING" id="29760.D7TYF1"/>
<dbReference type="InParanoid" id="D7TYF1"/>
<evidence type="ECO:0000259" key="2">
    <source>
        <dbReference type="Pfam" id="PF19316"/>
    </source>
</evidence>
<keyword evidence="1" id="KW-0472">Membrane</keyword>
<gene>
    <name evidence="3" type="ORF">VIT_00s0407g00060</name>
</gene>
<evidence type="ECO:0000313" key="4">
    <source>
        <dbReference type="Proteomes" id="UP000009183"/>
    </source>
</evidence>
<accession>D7TYF1</accession>
<protein>
    <recommendedName>
        <fullName evidence="2">GPI ethanolamine phosphate transferase 2 C-terminal domain-containing protein</fullName>
    </recommendedName>
</protein>
<evidence type="ECO:0000256" key="1">
    <source>
        <dbReference type="SAM" id="Phobius"/>
    </source>
</evidence>
<dbReference type="GO" id="GO:0006506">
    <property type="term" value="P:GPI anchor biosynthetic process"/>
    <property type="evidence" value="ECO:0007669"/>
    <property type="project" value="InterPro"/>
</dbReference>
<keyword evidence="1" id="KW-0812">Transmembrane</keyword>
<dbReference type="InterPro" id="IPR039527">
    <property type="entry name" value="PIGG/GPI7"/>
</dbReference>
<dbReference type="Pfam" id="PF19316">
    <property type="entry name" value="PIGO_PIGG"/>
    <property type="match status" value="1"/>
</dbReference>
<name>D7TYF1_VITVI</name>
<dbReference type="PANTHER" id="PTHR23072:SF0">
    <property type="entry name" value="GPI ETHANOLAMINE PHOSPHATE TRANSFERASE 2"/>
    <property type="match status" value="1"/>
</dbReference>
<organism evidence="3 4">
    <name type="scientific">Vitis vinifera</name>
    <name type="common">Grape</name>
    <dbReference type="NCBI Taxonomy" id="29760"/>
    <lineage>
        <taxon>Eukaryota</taxon>
        <taxon>Viridiplantae</taxon>
        <taxon>Streptophyta</taxon>
        <taxon>Embryophyta</taxon>
        <taxon>Tracheophyta</taxon>
        <taxon>Spermatophyta</taxon>
        <taxon>Magnoliopsida</taxon>
        <taxon>eudicotyledons</taxon>
        <taxon>Gunneridae</taxon>
        <taxon>Pentapetalae</taxon>
        <taxon>rosids</taxon>
        <taxon>Vitales</taxon>
        <taxon>Vitaceae</taxon>
        <taxon>Viteae</taxon>
        <taxon>Vitis</taxon>
    </lineage>
</organism>
<feature type="transmembrane region" description="Helical" evidence="1">
    <location>
        <begin position="42"/>
        <end position="71"/>
    </location>
</feature>
<reference evidence="4" key="1">
    <citation type="journal article" date="2007" name="Nature">
        <title>The grapevine genome sequence suggests ancestral hexaploidization in major angiosperm phyla.</title>
        <authorList>
            <consortium name="The French-Italian Public Consortium for Grapevine Genome Characterization."/>
            <person name="Jaillon O."/>
            <person name="Aury J.-M."/>
            <person name="Noel B."/>
            <person name="Policriti A."/>
            <person name="Clepet C."/>
            <person name="Casagrande A."/>
            <person name="Choisne N."/>
            <person name="Aubourg S."/>
            <person name="Vitulo N."/>
            <person name="Jubin C."/>
            <person name="Vezzi A."/>
            <person name="Legeai F."/>
            <person name="Hugueney P."/>
            <person name="Dasilva C."/>
            <person name="Horner D."/>
            <person name="Mica E."/>
            <person name="Jublot D."/>
            <person name="Poulain J."/>
            <person name="Bruyere C."/>
            <person name="Billault A."/>
            <person name="Segurens B."/>
            <person name="Gouyvenoux M."/>
            <person name="Ugarte E."/>
            <person name="Cattonaro F."/>
            <person name="Anthouard V."/>
            <person name="Vico V."/>
            <person name="Del Fabbro C."/>
            <person name="Alaux M."/>
            <person name="Di Gaspero G."/>
            <person name="Dumas V."/>
            <person name="Felice N."/>
            <person name="Paillard S."/>
            <person name="Juman I."/>
            <person name="Moroldo M."/>
            <person name="Scalabrin S."/>
            <person name="Canaguier A."/>
            <person name="Le Clainche I."/>
            <person name="Malacrida G."/>
            <person name="Durand E."/>
            <person name="Pesole G."/>
            <person name="Laucou V."/>
            <person name="Chatelet P."/>
            <person name="Merdinoglu D."/>
            <person name="Delledonne M."/>
            <person name="Pezzotti M."/>
            <person name="Lecharny A."/>
            <person name="Scarpelli C."/>
            <person name="Artiguenave F."/>
            <person name="Pe M.E."/>
            <person name="Valle G."/>
            <person name="Morgante M."/>
            <person name="Caboche M."/>
            <person name="Adam-Blondon A.-F."/>
            <person name="Weissenbach J."/>
            <person name="Quetier F."/>
            <person name="Wincker P."/>
        </authorList>
    </citation>
    <scope>NUCLEOTIDE SEQUENCE [LARGE SCALE GENOMIC DNA]</scope>
    <source>
        <strain evidence="4">cv. Pinot noir / PN40024</strain>
    </source>
</reference>
<dbReference type="PaxDb" id="29760-VIT_00s0407g00060.t01"/>
<dbReference type="GO" id="GO:0051377">
    <property type="term" value="F:mannose-ethanolamine phosphotransferase activity"/>
    <property type="evidence" value="ECO:0007669"/>
    <property type="project" value="InterPro"/>
</dbReference>
<dbReference type="GO" id="GO:0016020">
    <property type="term" value="C:membrane"/>
    <property type="evidence" value="ECO:0007669"/>
    <property type="project" value="GOC"/>
</dbReference>
<keyword evidence="1" id="KW-1133">Transmembrane helix</keyword>
<dbReference type="Proteomes" id="UP000009183">
    <property type="component" value="Unassembled WGS sequence, unordered"/>
</dbReference>
<dbReference type="InterPro" id="IPR045687">
    <property type="entry name" value="PIGG/GPI7_C"/>
</dbReference>
<evidence type="ECO:0000313" key="3">
    <source>
        <dbReference type="EMBL" id="CBI35526.3"/>
    </source>
</evidence>
<dbReference type="OrthoDB" id="272139at2759"/>
<dbReference type="EMBL" id="FN596266">
    <property type="protein sequence ID" value="CBI35526.3"/>
    <property type="molecule type" value="Genomic_DNA"/>
</dbReference>